<evidence type="ECO:0000259" key="5">
    <source>
        <dbReference type="Pfam" id="PF04542"/>
    </source>
</evidence>
<dbReference type="PANTHER" id="PTHR43133">
    <property type="entry name" value="RNA POLYMERASE ECF-TYPE SIGMA FACTO"/>
    <property type="match status" value="1"/>
</dbReference>
<dbReference type="SUPFAM" id="SSF88946">
    <property type="entry name" value="Sigma2 domain of RNA polymerase sigma factors"/>
    <property type="match status" value="1"/>
</dbReference>
<dbReference type="InterPro" id="IPR014284">
    <property type="entry name" value="RNA_pol_sigma-70_dom"/>
</dbReference>
<proteinExistence type="inferred from homology"/>
<dbReference type="InterPro" id="IPR039425">
    <property type="entry name" value="RNA_pol_sigma-70-like"/>
</dbReference>
<protein>
    <submittedName>
        <fullName evidence="7">Sigma-70 family RNA polymerase sigma factor</fullName>
    </submittedName>
</protein>
<feature type="domain" description="RNA polymerase sigma factor 70 region 4 type 2" evidence="6">
    <location>
        <begin position="126"/>
        <end position="176"/>
    </location>
</feature>
<sequence>MKQPHEEHLHQLILRCLDGDTEAFGDLYDLTIQDVQQTVFFLLDQKHDAEDVIHDIYLEVYQSLPGYDASRPFRAWLKGLCIRQIQNYRRRNWKLTRLFDRVSSFSLFREDANWSKPVDDQIIGREIWEKVMSLPFPYRSVLILRYLFDYSQEDIAAILQLPLGTVKSRLHHALRKAKIKLSEMPLGLAEE</sequence>
<evidence type="ECO:0000256" key="1">
    <source>
        <dbReference type="ARBA" id="ARBA00010641"/>
    </source>
</evidence>
<keyword evidence="2" id="KW-0805">Transcription regulation</keyword>
<dbReference type="CDD" id="cd06171">
    <property type="entry name" value="Sigma70_r4"/>
    <property type="match status" value="1"/>
</dbReference>
<evidence type="ECO:0000313" key="7">
    <source>
        <dbReference type="EMBL" id="USG66435.1"/>
    </source>
</evidence>
<comment type="similarity">
    <text evidence="1">Belongs to the sigma-70 factor family. ECF subfamily.</text>
</comment>
<dbReference type="InterPro" id="IPR036388">
    <property type="entry name" value="WH-like_DNA-bd_sf"/>
</dbReference>
<evidence type="ECO:0000313" key="8">
    <source>
        <dbReference type="Proteomes" id="UP001056500"/>
    </source>
</evidence>
<evidence type="ECO:0000256" key="4">
    <source>
        <dbReference type="ARBA" id="ARBA00023163"/>
    </source>
</evidence>
<evidence type="ECO:0000256" key="2">
    <source>
        <dbReference type="ARBA" id="ARBA00023015"/>
    </source>
</evidence>
<dbReference type="InterPro" id="IPR013324">
    <property type="entry name" value="RNA_pol_sigma_r3/r4-like"/>
</dbReference>
<evidence type="ECO:0000256" key="3">
    <source>
        <dbReference type="ARBA" id="ARBA00023082"/>
    </source>
</evidence>
<dbReference type="InterPro" id="IPR013325">
    <property type="entry name" value="RNA_pol_sigma_r2"/>
</dbReference>
<dbReference type="Pfam" id="PF04542">
    <property type="entry name" value="Sigma70_r2"/>
    <property type="match status" value="1"/>
</dbReference>
<dbReference type="Proteomes" id="UP001056500">
    <property type="component" value="Chromosome"/>
</dbReference>
<dbReference type="InterPro" id="IPR013249">
    <property type="entry name" value="RNA_pol_sigma70_r4_t2"/>
</dbReference>
<dbReference type="NCBIfam" id="TIGR02937">
    <property type="entry name" value="sigma70-ECF"/>
    <property type="match status" value="1"/>
</dbReference>
<dbReference type="SUPFAM" id="SSF88659">
    <property type="entry name" value="Sigma3 and sigma4 domains of RNA polymerase sigma factors"/>
    <property type="match status" value="1"/>
</dbReference>
<dbReference type="Pfam" id="PF08281">
    <property type="entry name" value="Sigma70_r4_2"/>
    <property type="match status" value="1"/>
</dbReference>
<name>A0ABY4WH07_9BACL</name>
<dbReference type="Gene3D" id="1.10.10.10">
    <property type="entry name" value="Winged helix-like DNA-binding domain superfamily/Winged helix DNA-binding domain"/>
    <property type="match status" value="1"/>
</dbReference>
<reference evidence="7" key="1">
    <citation type="submission" date="2022-06" db="EMBL/GenBank/DDBJ databases">
        <title>Genome sequencing of Brevibacillus sp. BB3-R1.</title>
        <authorList>
            <person name="Heo J."/>
            <person name="Lee D."/>
            <person name="Won M."/>
            <person name="Han B.-H."/>
            <person name="Hong S.-B."/>
            <person name="Kwon S.-W."/>
        </authorList>
    </citation>
    <scope>NUCLEOTIDE SEQUENCE</scope>
    <source>
        <strain evidence="7">BB3-R1</strain>
    </source>
</reference>
<dbReference type="InterPro" id="IPR007627">
    <property type="entry name" value="RNA_pol_sigma70_r2"/>
</dbReference>
<dbReference type="EMBL" id="CP098755">
    <property type="protein sequence ID" value="USG66435.1"/>
    <property type="molecule type" value="Genomic_DNA"/>
</dbReference>
<organism evidence="7 8">
    <name type="scientific">Brevibacillus ruminantium</name>
    <dbReference type="NCBI Taxonomy" id="2950604"/>
    <lineage>
        <taxon>Bacteria</taxon>
        <taxon>Bacillati</taxon>
        <taxon>Bacillota</taxon>
        <taxon>Bacilli</taxon>
        <taxon>Bacillales</taxon>
        <taxon>Paenibacillaceae</taxon>
        <taxon>Brevibacillus</taxon>
    </lineage>
</organism>
<gene>
    <name evidence="7" type="ORF">NDK47_03790</name>
</gene>
<evidence type="ECO:0000259" key="6">
    <source>
        <dbReference type="Pfam" id="PF08281"/>
    </source>
</evidence>
<feature type="domain" description="RNA polymerase sigma-70 region 2" evidence="5">
    <location>
        <begin position="32"/>
        <end position="94"/>
    </location>
</feature>
<dbReference type="NCBIfam" id="NF009195">
    <property type="entry name" value="PRK12543.1"/>
    <property type="match status" value="1"/>
</dbReference>
<dbReference type="Gene3D" id="1.10.1740.10">
    <property type="match status" value="1"/>
</dbReference>
<keyword evidence="3" id="KW-0731">Sigma factor</keyword>
<keyword evidence="8" id="KW-1185">Reference proteome</keyword>
<keyword evidence="4" id="KW-0804">Transcription</keyword>
<dbReference type="RefSeq" id="WP_251873584.1">
    <property type="nucleotide sequence ID" value="NZ_CP098755.1"/>
</dbReference>
<dbReference type="PANTHER" id="PTHR43133:SF60">
    <property type="entry name" value="RNA POLYMERASE SIGMA FACTOR SIGV"/>
    <property type="match status" value="1"/>
</dbReference>
<accession>A0ABY4WH07</accession>